<keyword evidence="3" id="KW-1185">Reference proteome</keyword>
<keyword evidence="1" id="KW-1133">Transmembrane helix</keyword>
<name>A0A9P4WYW2_9PLEO</name>
<protein>
    <submittedName>
        <fullName evidence="2">Uncharacterized protein</fullName>
    </submittedName>
</protein>
<organism evidence="2 3">
    <name type="scientific">Didymella heteroderae</name>
    <dbReference type="NCBI Taxonomy" id="1769908"/>
    <lineage>
        <taxon>Eukaryota</taxon>
        <taxon>Fungi</taxon>
        <taxon>Dikarya</taxon>
        <taxon>Ascomycota</taxon>
        <taxon>Pezizomycotina</taxon>
        <taxon>Dothideomycetes</taxon>
        <taxon>Pleosporomycetidae</taxon>
        <taxon>Pleosporales</taxon>
        <taxon>Pleosporineae</taxon>
        <taxon>Didymellaceae</taxon>
        <taxon>Didymella</taxon>
    </lineage>
</organism>
<reference evidence="2" key="1">
    <citation type="submission" date="2019-04" db="EMBL/GenBank/DDBJ databases">
        <title>Sequencing of skin fungus with MAO and IRED activity.</title>
        <authorList>
            <person name="Marsaioli A.J."/>
            <person name="Bonatto J.M.C."/>
            <person name="Reis Junior O."/>
        </authorList>
    </citation>
    <scope>NUCLEOTIDE SEQUENCE</scope>
    <source>
        <strain evidence="2">28M1</strain>
    </source>
</reference>
<proteinExistence type="predicted"/>
<gene>
    <name evidence="2" type="ORF">E8E12_007577</name>
</gene>
<dbReference type="PROSITE" id="PS51257">
    <property type="entry name" value="PROKAR_LIPOPROTEIN"/>
    <property type="match status" value="1"/>
</dbReference>
<dbReference type="Proteomes" id="UP000758155">
    <property type="component" value="Unassembled WGS sequence"/>
</dbReference>
<feature type="transmembrane region" description="Helical" evidence="1">
    <location>
        <begin position="12"/>
        <end position="43"/>
    </location>
</feature>
<accession>A0A9P4WYW2</accession>
<dbReference type="AlphaFoldDB" id="A0A9P4WYW2"/>
<sequence>MAQRDFWRGLCTAILIVGSVALGCVLDVYICGLVVMIGLLVLLRNFLTAIRNLQQQDHQLQKVKGKLAPSLVFGPHAADTLRLDIANALYPDSQHIRIRFLEIRKHDDLNFVKADWFGGIGLMNTDGNEMLVQKKAPTLTKDTALDELYKMLARDLISKAAKSPAVRETAV</sequence>
<evidence type="ECO:0000313" key="3">
    <source>
        <dbReference type="Proteomes" id="UP000758155"/>
    </source>
</evidence>
<keyword evidence="1" id="KW-0472">Membrane</keyword>
<keyword evidence="1" id="KW-0812">Transmembrane</keyword>
<dbReference type="EMBL" id="SWKV01000003">
    <property type="protein sequence ID" value="KAF3046921.1"/>
    <property type="molecule type" value="Genomic_DNA"/>
</dbReference>
<evidence type="ECO:0000313" key="2">
    <source>
        <dbReference type="EMBL" id="KAF3046921.1"/>
    </source>
</evidence>
<comment type="caution">
    <text evidence="2">The sequence shown here is derived from an EMBL/GenBank/DDBJ whole genome shotgun (WGS) entry which is preliminary data.</text>
</comment>
<evidence type="ECO:0000256" key="1">
    <source>
        <dbReference type="SAM" id="Phobius"/>
    </source>
</evidence>